<feature type="domain" description="Core-binding (CB)" evidence="6">
    <location>
        <begin position="1"/>
        <end position="81"/>
    </location>
</feature>
<dbReference type="EMBL" id="CP003989">
    <property type="protein sequence ID" value="AGA34507.1"/>
    <property type="molecule type" value="Genomic_DNA"/>
</dbReference>
<dbReference type="OrthoDB" id="9801717at2"/>
<dbReference type="Pfam" id="PF13495">
    <property type="entry name" value="Phage_int_SAM_4"/>
    <property type="match status" value="1"/>
</dbReference>
<dbReference type="GO" id="GO:0003677">
    <property type="term" value="F:DNA binding"/>
    <property type="evidence" value="ECO:0007669"/>
    <property type="project" value="UniProtKB-UniRule"/>
</dbReference>
<evidence type="ECO:0000256" key="4">
    <source>
        <dbReference type="PROSITE-ProRule" id="PRU01248"/>
    </source>
</evidence>
<dbReference type="SUPFAM" id="SSF56349">
    <property type="entry name" value="DNA breaking-rejoining enzymes"/>
    <property type="match status" value="1"/>
</dbReference>
<evidence type="ECO:0000256" key="3">
    <source>
        <dbReference type="ARBA" id="ARBA00023172"/>
    </source>
</evidence>
<dbReference type="KEGG" id="tni:TVNIR_2869"/>
<keyword evidence="3" id="KW-0233">DNA recombination</keyword>
<evidence type="ECO:0000259" key="5">
    <source>
        <dbReference type="PROSITE" id="PS51898"/>
    </source>
</evidence>
<dbReference type="InterPro" id="IPR010998">
    <property type="entry name" value="Integrase_recombinase_N"/>
</dbReference>
<name>L0DWC2_THIND</name>
<protein>
    <submittedName>
        <fullName evidence="8">Phage integrase family protein</fullName>
    </submittedName>
    <submittedName>
        <fullName evidence="7">Tyrosine recombinase XerD</fullName>
    </submittedName>
</protein>
<dbReference type="RefSeq" id="WP_015258445.1">
    <property type="nucleotide sequence ID" value="NC_019902.2"/>
</dbReference>
<dbReference type="Proteomes" id="UP000010809">
    <property type="component" value="Chromosome"/>
</dbReference>
<evidence type="ECO:0000259" key="6">
    <source>
        <dbReference type="PROSITE" id="PS51900"/>
    </source>
</evidence>
<dbReference type="InterPro" id="IPR004107">
    <property type="entry name" value="Integrase_SAM-like_N"/>
</dbReference>
<dbReference type="InterPro" id="IPR050090">
    <property type="entry name" value="Tyrosine_recombinase_XerCD"/>
</dbReference>
<evidence type="ECO:0000256" key="2">
    <source>
        <dbReference type="ARBA" id="ARBA00023125"/>
    </source>
</evidence>
<dbReference type="PANTHER" id="PTHR30349:SF90">
    <property type="entry name" value="TYROSINE RECOMBINASE XERD"/>
    <property type="match status" value="1"/>
</dbReference>
<accession>L0DWC2</accession>
<dbReference type="EMBL" id="CP003989">
    <property type="protein sequence ID" value="AGA33317.1"/>
    <property type="molecule type" value="Genomic_DNA"/>
</dbReference>
<dbReference type="Gene3D" id="1.10.150.130">
    <property type="match status" value="1"/>
</dbReference>
<evidence type="ECO:0000313" key="7">
    <source>
        <dbReference type="EMBL" id="AGA33317.1"/>
    </source>
</evidence>
<dbReference type="AlphaFoldDB" id="L0DWC2"/>
<dbReference type="STRING" id="1255043.TVNIR_1651"/>
<dbReference type="Gene3D" id="1.10.443.10">
    <property type="entry name" value="Intergrase catalytic core"/>
    <property type="match status" value="1"/>
</dbReference>
<reference evidence="7" key="2">
    <citation type="submission" date="2015-12" db="EMBL/GenBank/DDBJ databases">
        <authorList>
            <person name="Shamseldin A."/>
            <person name="Moawad H."/>
            <person name="Abd El-Rahim W.M."/>
            <person name="Sadowsky M.J."/>
        </authorList>
    </citation>
    <scope>NUCLEOTIDE SEQUENCE</scope>
    <source>
        <strain evidence="7">DSM 14787</strain>
    </source>
</reference>
<evidence type="ECO:0000256" key="1">
    <source>
        <dbReference type="ARBA" id="ARBA00022908"/>
    </source>
</evidence>
<gene>
    <name evidence="7" type="ordered locus">TVNIR_1651</name>
    <name evidence="8" type="ordered locus">TVNIR_2869</name>
</gene>
<keyword evidence="1" id="KW-0229">DNA integration</keyword>
<dbReference type="InterPro" id="IPR044068">
    <property type="entry name" value="CB"/>
</dbReference>
<keyword evidence="2 4" id="KW-0238">DNA-binding</keyword>
<dbReference type="PROSITE" id="PS51898">
    <property type="entry name" value="TYR_RECOMBINASE"/>
    <property type="match status" value="1"/>
</dbReference>
<dbReference type="GO" id="GO:0006310">
    <property type="term" value="P:DNA recombination"/>
    <property type="evidence" value="ECO:0007669"/>
    <property type="project" value="UniProtKB-KW"/>
</dbReference>
<dbReference type="PATRIC" id="fig|1255043.3.peg.1671"/>
<dbReference type="PROSITE" id="PS51900">
    <property type="entry name" value="CB"/>
    <property type="match status" value="1"/>
</dbReference>
<sequence>MTPLRQQMIDAMRQRGFAERTQRSYLWAVRDLARFHRRSPAELGVPELEHYFRHLALERGLSGATCRLHRNGIRFLYLKVLQWSAFDVPFVVPKRAQRIPELLTRQEVVRILDACANPKHRMLLKICYACGLRVSEVVALRVRDIDGERGLLRVEQGKGAKDRLVPVSPTLLTELRRYWVLFRPTEWLFPAGRDRCTPLSISSAQRVFSRAKATAGIAKIGGIHGLRHAYATHQLEAGLPVHRLQRVLGHGHLQSTLRYLHWVPERRPEAGGPVDLVAGLAVRHG</sequence>
<dbReference type="PANTHER" id="PTHR30349">
    <property type="entry name" value="PHAGE INTEGRASE-RELATED"/>
    <property type="match status" value="1"/>
</dbReference>
<dbReference type="HOGENOM" id="CLU_027562_9_5_6"/>
<evidence type="ECO:0000313" key="9">
    <source>
        <dbReference type="Proteomes" id="UP000010809"/>
    </source>
</evidence>
<dbReference type="eggNOG" id="COG4974">
    <property type="taxonomic scope" value="Bacteria"/>
</dbReference>
<dbReference type="InterPro" id="IPR013762">
    <property type="entry name" value="Integrase-like_cat_sf"/>
</dbReference>
<dbReference type="InterPro" id="IPR011010">
    <property type="entry name" value="DNA_brk_join_enz"/>
</dbReference>
<organism evidence="7 9">
    <name type="scientific">Thioalkalivibrio nitratireducens (strain DSM 14787 / UNIQEM 213 / ALEN2)</name>
    <dbReference type="NCBI Taxonomy" id="1255043"/>
    <lineage>
        <taxon>Bacteria</taxon>
        <taxon>Pseudomonadati</taxon>
        <taxon>Pseudomonadota</taxon>
        <taxon>Gammaproteobacteria</taxon>
        <taxon>Chromatiales</taxon>
        <taxon>Ectothiorhodospiraceae</taxon>
        <taxon>Thioalkalivibrio</taxon>
    </lineage>
</organism>
<dbReference type="Pfam" id="PF00589">
    <property type="entry name" value="Phage_integrase"/>
    <property type="match status" value="1"/>
</dbReference>
<dbReference type="InterPro" id="IPR002104">
    <property type="entry name" value="Integrase_catalytic"/>
</dbReference>
<reference evidence="9" key="1">
    <citation type="submission" date="2012-12" db="EMBL/GenBank/DDBJ databases">
        <title>Complete sequence of Thioalkalivibrio nitratireducens.</title>
        <authorList>
            <person name="Tikhonova T.V."/>
            <person name="Pavlov A.R."/>
            <person name="Beletsky A.V."/>
            <person name="Mardanov A.V."/>
            <person name="Sorokin D.Y."/>
            <person name="Ravin N.V."/>
            <person name="Popov V.O."/>
        </authorList>
    </citation>
    <scope>NUCLEOTIDE SEQUENCE [LARGE SCALE GENOMIC DNA]</scope>
    <source>
        <strain evidence="9">DSM 14787 / UNIQEM 213 / ALEN2</strain>
    </source>
</reference>
<proteinExistence type="predicted"/>
<keyword evidence="9" id="KW-1185">Reference proteome</keyword>
<dbReference type="KEGG" id="tni:TVNIR_1651"/>
<dbReference type="GO" id="GO:0015074">
    <property type="term" value="P:DNA integration"/>
    <property type="evidence" value="ECO:0007669"/>
    <property type="project" value="UniProtKB-KW"/>
</dbReference>
<feature type="domain" description="Tyr recombinase" evidence="5">
    <location>
        <begin position="98"/>
        <end position="272"/>
    </location>
</feature>
<evidence type="ECO:0000313" key="8">
    <source>
        <dbReference type="EMBL" id="AGA34507.1"/>
    </source>
</evidence>